<gene>
    <name evidence="2" type="ORF">A5CBH24_01310</name>
</gene>
<keyword evidence="3" id="KW-1185">Reference proteome</keyword>
<dbReference type="Proteomes" id="UP000318946">
    <property type="component" value="Chromosome"/>
</dbReference>
<accession>A0A4Y1WRZ6</accession>
<reference evidence="3" key="1">
    <citation type="submission" date="2019-06" db="EMBL/GenBank/DDBJ databases">
        <title>Alistipes onderdonkii subsp. vulgaris subsp. nov., Alistipes dispar sp. nov. and Alistipes communis sp. nov., isolated from human faeces, and creation of Alistipes onderdonkii subsp. onderdonkii subsp. nov.</title>
        <authorList>
            <person name="Sakamoto M."/>
            <person name="Ikeyama N."/>
            <person name="Ogata Y."/>
            <person name="Suda W."/>
            <person name="Iino T."/>
            <person name="Hattori M."/>
            <person name="Ohkuma M."/>
        </authorList>
    </citation>
    <scope>NUCLEOTIDE SEQUENCE [LARGE SCALE GENOMIC DNA]</scope>
    <source>
        <strain evidence="3">5CBH24</strain>
    </source>
</reference>
<dbReference type="KEGG" id="acou:A5CBH24_01310"/>
<dbReference type="AlphaFoldDB" id="A0A4Y1WRZ6"/>
<dbReference type="GeneID" id="78340851"/>
<dbReference type="Pfam" id="PF02498">
    <property type="entry name" value="Bro-N"/>
    <property type="match status" value="1"/>
</dbReference>
<name>A0A4Y1WRZ6_9BACT</name>
<dbReference type="RefSeq" id="WP_141411863.1">
    <property type="nucleotide sequence ID" value="NZ_AP019735.1"/>
</dbReference>
<evidence type="ECO:0000313" key="2">
    <source>
        <dbReference type="EMBL" id="BBL02818.1"/>
    </source>
</evidence>
<evidence type="ECO:0000259" key="1">
    <source>
        <dbReference type="SMART" id="SM01040"/>
    </source>
</evidence>
<sequence>MADSKIVVFQDKQIRRAWMNEQWYFSIADVVEFLTDSVDVKQYIKRMRQRDPLLNRNWGTICTPVAMIAADGRRRSVQAADVKGLFRIIQSIPSPKAEPFKQWLAQVGYERVQEIENPELAQERMKAVYEAKGYPKDWIDKRLRGIAIRQNLTDEWKERGIREERDFAILTAEIARATFGVTPSEHRAIKGLTKKGQNLRDHMTDLELIFTMLGERVTTEISQQEKPDTFAESKRVARRGGNVAGVARRETERELGHSVVSGQNFLDKNPDGLIEDMIGLPPFGSDKE</sequence>
<dbReference type="EMBL" id="AP019735">
    <property type="protein sequence ID" value="BBL02818.1"/>
    <property type="molecule type" value="Genomic_DNA"/>
</dbReference>
<dbReference type="OrthoDB" id="9814400at2"/>
<dbReference type="InterPro" id="IPR003497">
    <property type="entry name" value="BRO_N_domain"/>
</dbReference>
<evidence type="ECO:0000313" key="3">
    <source>
        <dbReference type="Proteomes" id="UP000318946"/>
    </source>
</evidence>
<organism evidence="2 3">
    <name type="scientific">Alistipes communis</name>
    <dbReference type="NCBI Taxonomy" id="2585118"/>
    <lineage>
        <taxon>Bacteria</taxon>
        <taxon>Pseudomonadati</taxon>
        <taxon>Bacteroidota</taxon>
        <taxon>Bacteroidia</taxon>
        <taxon>Bacteroidales</taxon>
        <taxon>Rikenellaceae</taxon>
        <taxon>Alistipes</taxon>
    </lineage>
</organism>
<proteinExistence type="predicted"/>
<protein>
    <submittedName>
        <fullName evidence="2">Phage antirepressor</fullName>
    </submittedName>
</protein>
<feature type="domain" description="Bro-N" evidence="1">
    <location>
        <begin position="13"/>
        <end position="110"/>
    </location>
</feature>
<dbReference type="SMART" id="SM01040">
    <property type="entry name" value="Bro-N"/>
    <property type="match status" value="1"/>
</dbReference>